<dbReference type="InterPro" id="IPR050300">
    <property type="entry name" value="GDXG_lipolytic_enzyme"/>
</dbReference>
<gene>
    <name evidence="3" type="ORF">FIBRA_00494</name>
</gene>
<accession>J4I7Z0</accession>
<dbReference type="GeneID" id="24093407"/>
<dbReference type="GO" id="GO:0016787">
    <property type="term" value="F:hydrolase activity"/>
    <property type="evidence" value="ECO:0007669"/>
    <property type="project" value="UniProtKB-KW"/>
</dbReference>
<dbReference type="HOGENOM" id="CLU_012494_8_1_1"/>
<evidence type="ECO:0000313" key="4">
    <source>
        <dbReference type="Proteomes" id="UP000006352"/>
    </source>
</evidence>
<keyword evidence="1" id="KW-0378">Hydrolase</keyword>
<proteinExistence type="predicted"/>
<dbReference type="RefSeq" id="XP_012177779.1">
    <property type="nucleotide sequence ID" value="XM_012322389.1"/>
</dbReference>
<dbReference type="Gene3D" id="3.40.50.1820">
    <property type="entry name" value="alpha/beta hydrolase"/>
    <property type="match status" value="1"/>
</dbReference>
<dbReference type="OrthoDB" id="433474at2759"/>
<dbReference type="EMBL" id="HE796885">
    <property type="protein sequence ID" value="CCL98496.1"/>
    <property type="molecule type" value="Genomic_DNA"/>
</dbReference>
<dbReference type="InterPro" id="IPR049492">
    <property type="entry name" value="BD-FAE-like_dom"/>
</dbReference>
<organism evidence="3 4">
    <name type="scientific">Fibroporia radiculosa</name>
    <dbReference type="NCBI Taxonomy" id="599839"/>
    <lineage>
        <taxon>Eukaryota</taxon>
        <taxon>Fungi</taxon>
        <taxon>Dikarya</taxon>
        <taxon>Basidiomycota</taxon>
        <taxon>Agaricomycotina</taxon>
        <taxon>Agaricomycetes</taxon>
        <taxon>Polyporales</taxon>
        <taxon>Fibroporiaceae</taxon>
        <taxon>Fibroporia</taxon>
    </lineage>
</organism>
<evidence type="ECO:0000313" key="3">
    <source>
        <dbReference type="EMBL" id="CCL98496.1"/>
    </source>
</evidence>
<name>J4I7Z0_9APHY</name>
<feature type="domain" description="BD-FAE-like" evidence="2">
    <location>
        <begin position="52"/>
        <end position="164"/>
    </location>
</feature>
<dbReference type="InParanoid" id="J4I7Z0"/>
<reference evidence="3 4" key="1">
    <citation type="journal article" date="2012" name="Appl. Environ. Microbiol.">
        <title>Short-read sequencing for genomic analysis of the brown rot fungus Fibroporia radiculosa.</title>
        <authorList>
            <person name="Tang J.D."/>
            <person name="Perkins A.D."/>
            <person name="Sonstegard T.S."/>
            <person name="Schroeder S.G."/>
            <person name="Burgess S.C."/>
            <person name="Diehl S.V."/>
        </authorList>
    </citation>
    <scope>NUCLEOTIDE SEQUENCE [LARGE SCALE GENOMIC DNA]</scope>
    <source>
        <strain evidence="3 4">TFFH 294</strain>
    </source>
</reference>
<dbReference type="SUPFAM" id="SSF53474">
    <property type="entry name" value="alpha/beta-Hydrolases"/>
    <property type="match status" value="1"/>
</dbReference>
<sequence length="313" mass="34882">MDVIAAMSETDIPVVQGPTRQAFIPLLEAHREEILSVKRKTFKYGAVDRQQLDVYYPPVQNRSASGKHPVLVFIYGGGFASGERIFPPPLDLCYVNLGAFFAKRGIVTVIPDYRLVPEVKFPEPIEDIRDAITFIVKYSEQVETEDNIQADFSNIFVMGHSAGSIYTATMLLYPNLLSREIRTRIRSAILTGGAYRFSPEIPAAAAVPFLQLYGSWEQLLEKMPATLLERATSEALEPFPELLVMASEKEPPMIAPANLEFIAALNSKIGQDVPFSIMKGHNHISPHWALGSGQGEEWAEEVTQWIKTRSGSR</sequence>
<dbReference type="STRING" id="599839.J4I7Z0"/>
<dbReference type="PANTHER" id="PTHR48081">
    <property type="entry name" value="AB HYDROLASE SUPERFAMILY PROTEIN C4A8.06C"/>
    <property type="match status" value="1"/>
</dbReference>
<dbReference type="AlphaFoldDB" id="J4I7Z0"/>
<dbReference type="Pfam" id="PF20434">
    <property type="entry name" value="BD-FAE"/>
    <property type="match status" value="1"/>
</dbReference>
<evidence type="ECO:0000259" key="2">
    <source>
        <dbReference type="Pfam" id="PF20434"/>
    </source>
</evidence>
<dbReference type="InterPro" id="IPR029058">
    <property type="entry name" value="AB_hydrolase_fold"/>
</dbReference>
<evidence type="ECO:0000256" key="1">
    <source>
        <dbReference type="ARBA" id="ARBA00022801"/>
    </source>
</evidence>
<dbReference type="Proteomes" id="UP000006352">
    <property type="component" value="Unassembled WGS sequence"/>
</dbReference>
<protein>
    <recommendedName>
        <fullName evidence="2">BD-FAE-like domain-containing protein</fullName>
    </recommendedName>
</protein>
<keyword evidence="4" id="KW-1185">Reference proteome</keyword>